<gene>
    <name evidence="1" type="ORF">CCMP2556_LOCUS19799</name>
</gene>
<keyword evidence="2" id="KW-1185">Reference proteome</keyword>
<comment type="caution">
    <text evidence="1">The sequence shown here is derived from an EMBL/GenBank/DDBJ whole genome shotgun (WGS) entry which is preliminary data.</text>
</comment>
<dbReference type="Pfam" id="PF13306">
    <property type="entry name" value="LRR_5"/>
    <property type="match status" value="1"/>
</dbReference>
<evidence type="ECO:0000313" key="2">
    <source>
        <dbReference type="Proteomes" id="UP001642484"/>
    </source>
</evidence>
<organism evidence="1 2">
    <name type="scientific">Durusdinium trenchii</name>
    <dbReference type="NCBI Taxonomy" id="1381693"/>
    <lineage>
        <taxon>Eukaryota</taxon>
        <taxon>Sar</taxon>
        <taxon>Alveolata</taxon>
        <taxon>Dinophyceae</taxon>
        <taxon>Suessiales</taxon>
        <taxon>Symbiodiniaceae</taxon>
        <taxon>Durusdinium</taxon>
    </lineage>
</organism>
<dbReference type="InterPro" id="IPR026906">
    <property type="entry name" value="LRR_5"/>
</dbReference>
<dbReference type="Gene3D" id="3.80.10.10">
    <property type="entry name" value="Ribonuclease Inhibitor"/>
    <property type="match status" value="2"/>
</dbReference>
<dbReference type="PANTHER" id="PTHR45661">
    <property type="entry name" value="SURFACE ANTIGEN"/>
    <property type="match status" value="1"/>
</dbReference>
<evidence type="ECO:0000313" key="1">
    <source>
        <dbReference type="EMBL" id="CAK9035167.1"/>
    </source>
</evidence>
<accession>A0ABP0LA73</accession>
<proteinExistence type="predicted"/>
<dbReference type="EMBL" id="CAXAMN010011403">
    <property type="protein sequence ID" value="CAK9035167.1"/>
    <property type="molecule type" value="Genomic_DNA"/>
</dbReference>
<reference evidence="1 2" key="1">
    <citation type="submission" date="2024-02" db="EMBL/GenBank/DDBJ databases">
        <authorList>
            <person name="Chen Y."/>
            <person name="Shah S."/>
            <person name="Dougan E. K."/>
            <person name="Thang M."/>
            <person name="Chan C."/>
        </authorList>
    </citation>
    <scope>NUCLEOTIDE SEQUENCE [LARGE SCALE GENOMIC DNA]</scope>
</reference>
<dbReference type="PANTHER" id="PTHR45661:SF3">
    <property type="entry name" value="IG-LIKE DOMAIN-CONTAINING PROTEIN"/>
    <property type="match status" value="1"/>
</dbReference>
<sequence length="232" mass="25005">MRFPAMATSLTGDCCLKLKFNMVKLKFVKELLGFAPHWPNLTIPDSVTHIGDGAFHGCSSLVKVTIPDSVTHIGDCAFLGCTSLAALTISNSVTRIGVLTFAGCSSLVNLTIPNSVDNIQPEAFSNCTSLVNVTIPDSVTYIGSCAFAGCTSLASLTIPDSVTYILDDAFEGCTSLVVRVPTSNTKFSMRTLQGCQRIIAKECHCHECACLWFLKGWVCPQQWRCQQRPAIG</sequence>
<dbReference type="InterPro" id="IPR053139">
    <property type="entry name" value="Surface_bspA-like"/>
</dbReference>
<evidence type="ECO:0008006" key="3">
    <source>
        <dbReference type="Google" id="ProtNLM"/>
    </source>
</evidence>
<protein>
    <recommendedName>
        <fullName evidence="3">Surface antigen-like protein</fullName>
    </recommendedName>
</protein>
<dbReference type="Proteomes" id="UP001642484">
    <property type="component" value="Unassembled WGS sequence"/>
</dbReference>
<dbReference type="InterPro" id="IPR032675">
    <property type="entry name" value="LRR_dom_sf"/>
</dbReference>
<name>A0ABP0LA73_9DINO</name>
<dbReference type="SUPFAM" id="SSF52058">
    <property type="entry name" value="L domain-like"/>
    <property type="match status" value="1"/>
</dbReference>